<comment type="caution">
    <text evidence="1">The sequence shown here is derived from an EMBL/GenBank/DDBJ whole genome shotgun (WGS) entry which is preliminary data.</text>
</comment>
<accession>A0A540V8U6</accession>
<dbReference type="EMBL" id="VIGC01000047">
    <property type="protein sequence ID" value="TQE93197.1"/>
    <property type="molecule type" value="Genomic_DNA"/>
</dbReference>
<dbReference type="InParanoid" id="A0A540V8U6"/>
<reference evidence="1 2" key="1">
    <citation type="submission" date="2019-06" db="EMBL/GenBank/DDBJ databases">
        <title>Genome sequence of Litorilinea aerophila BAA-2444.</title>
        <authorList>
            <person name="Maclea K.S."/>
            <person name="Maurais E.G."/>
            <person name="Iannazzi L.C."/>
        </authorList>
    </citation>
    <scope>NUCLEOTIDE SEQUENCE [LARGE SCALE GENOMIC DNA]</scope>
    <source>
        <strain evidence="1 2">ATCC BAA-2444</strain>
    </source>
</reference>
<dbReference type="Proteomes" id="UP000317371">
    <property type="component" value="Unassembled WGS sequence"/>
</dbReference>
<organism evidence="1 2">
    <name type="scientific">Litorilinea aerophila</name>
    <dbReference type="NCBI Taxonomy" id="1204385"/>
    <lineage>
        <taxon>Bacteria</taxon>
        <taxon>Bacillati</taxon>
        <taxon>Chloroflexota</taxon>
        <taxon>Caldilineae</taxon>
        <taxon>Caldilineales</taxon>
        <taxon>Caldilineaceae</taxon>
        <taxon>Litorilinea</taxon>
    </lineage>
</organism>
<name>A0A540V8U6_9CHLR</name>
<evidence type="ECO:0000313" key="1">
    <source>
        <dbReference type="EMBL" id="TQE93197.1"/>
    </source>
</evidence>
<evidence type="ECO:0000313" key="2">
    <source>
        <dbReference type="Proteomes" id="UP000317371"/>
    </source>
</evidence>
<gene>
    <name evidence="1" type="ORF">FKZ61_22550</name>
</gene>
<protein>
    <submittedName>
        <fullName evidence="1">Uncharacterized protein</fullName>
    </submittedName>
</protein>
<sequence length="103" mass="9785">MAVGVSVGVAVGTGVAVGVWVGVKVAVAVGVGVGTATCTVAITASTVPSPATSSMVTVYSPASGSSTLADQIPSTETVGVMMAVPLTATCTCCPGEAVPSKTR</sequence>
<dbReference type="AlphaFoldDB" id="A0A540V8U6"/>
<keyword evidence="2" id="KW-1185">Reference proteome</keyword>
<proteinExistence type="predicted"/>